<dbReference type="Proteomes" id="UP000179005">
    <property type="component" value="Unassembled WGS sequence"/>
</dbReference>
<dbReference type="Pfam" id="PF00389">
    <property type="entry name" value="2-Hacid_dh"/>
    <property type="match status" value="1"/>
</dbReference>
<dbReference type="InterPro" id="IPR050223">
    <property type="entry name" value="D-isomer_2-hydroxyacid_DH"/>
</dbReference>
<evidence type="ECO:0000313" key="7">
    <source>
        <dbReference type="EMBL" id="OGC56174.1"/>
    </source>
</evidence>
<dbReference type="GO" id="GO:0051287">
    <property type="term" value="F:NAD binding"/>
    <property type="evidence" value="ECO:0007669"/>
    <property type="project" value="InterPro"/>
</dbReference>
<dbReference type="InterPro" id="IPR029753">
    <property type="entry name" value="D-isomer_DH_CS"/>
</dbReference>
<dbReference type="PANTHER" id="PTHR10996">
    <property type="entry name" value="2-HYDROXYACID DEHYDROGENASE-RELATED"/>
    <property type="match status" value="1"/>
</dbReference>
<dbReference type="PROSITE" id="PS00065">
    <property type="entry name" value="D_2_HYDROXYACID_DH_1"/>
    <property type="match status" value="1"/>
</dbReference>
<name>A0A1F4VG53_UNCKA</name>
<evidence type="ECO:0000313" key="8">
    <source>
        <dbReference type="Proteomes" id="UP000179005"/>
    </source>
</evidence>
<organism evidence="7 8">
    <name type="scientific">candidate division WWE3 bacterium RIFCSPHIGHO2_01_FULL_48_15</name>
    <dbReference type="NCBI Taxonomy" id="1802619"/>
    <lineage>
        <taxon>Bacteria</taxon>
        <taxon>Katanobacteria</taxon>
    </lineage>
</organism>
<reference evidence="7 8" key="1">
    <citation type="journal article" date="2016" name="Nat. Commun.">
        <title>Thousands of microbial genomes shed light on interconnected biogeochemical processes in an aquifer system.</title>
        <authorList>
            <person name="Anantharaman K."/>
            <person name="Brown C.T."/>
            <person name="Hug L.A."/>
            <person name="Sharon I."/>
            <person name="Castelle C.J."/>
            <person name="Probst A.J."/>
            <person name="Thomas B.C."/>
            <person name="Singh A."/>
            <person name="Wilkins M.J."/>
            <person name="Karaoz U."/>
            <person name="Brodie E.L."/>
            <person name="Williams K.H."/>
            <person name="Hubbard S.S."/>
            <person name="Banfield J.F."/>
        </authorList>
    </citation>
    <scope>NUCLEOTIDE SEQUENCE [LARGE SCALE GENOMIC DNA]</scope>
</reference>
<keyword evidence="3" id="KW-0520">NAD</keyword>
<dbReference type="GO" id="GO:0030267">
    <property type="term" value="F:glyoxylate reductase (NADPH) activity"/>
    <property type="evidence" value="ECO:0007669"/>
    <property type="project" value="TreeGrafter"/>
</dbReference>
<dbReference type="PANTHER" id="PTHR10996:SF283">
    <property type="entry name" value="GLYOXYLATE_HYDROXYPYRUVATE REDUCTASE B"/>
    <property type="match status" value="1"/>
</dbReference>
<dbReference type="GO" id="GO:0016618">
    <property type="term" value="F:hydroxypyruvate reductase [NAD(P)H] activity"/>
    <property type="evidence" value="ECO:0007669"/>
    <property type="project" value="TreeGrafter"/>
</dbReference>
<dbReference type="PROSITE" id="PS00671">
    <property type="entry name" value="D_2_HYDROXYACID_DH_3"/>
    <property type="match status" value="1"/>
</dbReference>
<feature type="domain" description="D-isomer specific 2-hydroxyacid dehydrogenase catalytic" evidence="5">
    <location>
        <begin position="4"/>
        <end position="319"/>
    </location>
</feature>
<dbReference type="GO" id="GO:0005829">
    <property type="term" value="C:cytosol"/>
    <property type="evidence" value="ECO:0007669"/>
    <property type="project" value="TreeGrafter"/>
</dbReference>
<dbReference type="InterPro" id="IPR029752">
    <property type="entry name" value="D-isomer_DH_CS1"/>
</dbReference>
<dbReference type="EMBL" id="MEVC01000002">
    <property type="protein sequence ID" value="OGC56174.1"/>
    <property type="molecule type" value="Genomic_DNA"/>
</dbReference>
<evidence type="ECO:0000259" key="6">
    <source>
        <dbReference type="Pfam" id="PF02826"/>
    </source>
</evidence>
<comment type="caution">
    <text evidence="7">The sequence shown here is derived from an EMBL/GenBank/DDBJ whole genome shotgun (WGS) entry which is preliminary data.</text>
</comment>
<dbReference type="STRING" id="1802619.A2797_00530"/>
<dbReference type="AlphaFoldDB" id="A0A1F4VG53"/>
<comment type="similarity">
    <text evidence="1 4">Belongs to the D-isomer specific 2-hydroxyacid dehydrogenase family.</text>
</comment>
<keyword evidence="2 4" id="KW-0560">Oxidoreductase</keyword>
<evidence type="ECO:0000259" key="5">
    <source>
        <dbReference type="Pfam" id="PF00389"/>
    </source>
</evidence>
<dbReference type="CDD" id="cd05301">
    <property type="entry name" value="GDH"/>
    <property type="match status" value="1"/>
</dbReference>
<gene>
    <name evidence="7" type="ORF">A2797_00530</name>
</gene>
<dbReference type="InterPro" id="IPR006140">
    <property type="entry name" value="D-isomer_DH_NAD-bd"/>
</dbReference>
<dbReference type="SUPFAM" id="SSF52283">
    <property type="entry name" value="Formate/glycerate dehydrogenase catalytic domain-like"/>
    <property type="match status" value="1"/>
</dbReference>
<dbReference type="Pfam" id="PF02826">
    <property type="entry name" value="2-Hacid_dh_C"/>
    <property type="match status" value="1"/>
</dbReference>
<dbReference type="InterPro" id="IPR036291">
    <property type="entry name" value="NAD(P)-bd_dom_sf"/>
</dbReference>
<evidence type="ECO:0000256" key="3">
    <source>
        <dbReference type="ARBA" id="ARBA00023027"/>
    </source>
</evidence>
<feature type="domain" description="D-isomer specific 2-hydroxyacid dehydrogenase NAD-binding" evidence="6">
    <location>
        <begin position="109"/>
        <end position="287"/>
    </location>
</feature>
<proteinExistence type="inferred from homology"/>
<evidence type="ECO:0000256" key="4">
    <source>
        <dbReference type="RuleBase" id="RU003719"/>
    </source>
</evidence>
<dbReference type="PROSITE" id="PS00670">
    <property type="entry name" value="D_2_HYDROXYACID_DH_2"/>
    <property type="match status" value="1"/>
</dbReference>
<protein>
    <submittedName>
        <fullName evidence="7">D-glycerate dehydrogenase</fullName>
    </submittedName>
</protein>
<dbReference type="InterPro" id="IPR006139">
    <property type="entry name" value="D-isomer_2_OHA_DH_cat_dom"/>
</dbReference>
<sequence length="328" mass="35429">MPKVFVTRKIPEDGLKLLQGQVDLEVWEEDRAIPREVLLEKVKGVDAILSLLTDKIDGEVMDAAGPQLKIISNYAVGFDNVDVAAATQRKIFVTNTPGVLTEAVAEHAVAFLLALARRVVESDRFTREGKYAGWEPMLLLGPEVKDKTLGIVGLGRIGSRVAEMAVKGLLMKVVYYDVKPNPEFEAQFGAVYKDIETLLRESDFVTIHVPLLPETRHLINAEKLALMKKTAYLINTSRGPIVDEAALVAALKNGTIAGAALDVYENEPALAPGLAELPNVILTPHTASATFEARGAMSTLAAQAILDVFSGKIPQNLVNRELGGGVAK</sequence>
<evidence type="ECO:0000256" key="1">
    <source>
        <dbReference type="ARBA" id="ARBA00005854"/>
    </source>
</evidence>
<dbReference type="FunFam" id="3.40.50.720:FF:000203">
    <property type="entry name" value="D-3-phosphoglycerate dehydrogenase (SerA)"/>
    <property type="match status" value="1"/>
</dbReference>
<dbReference type="SUPFAM" id="SSF51735">
    <property type="entry name" value="NAD(P)-binding Rossmann-fold domains"/>
    <property type="match status" value="1"/>
</dbReference>
<evidence type="ECO:0000256" key="2">
    <source>
        <dbReference type="ARBA" id="ARBA00023002"/>
    </source>
</evidence>
<accession>A0A1F4VG53</accession>
<dbReference type="Gene3D" id="3.40.50.720">
    <property type="entry name" value="NAD(P)-binding Rossmann-like Domain"/>
    <property type="match status" value="2"/>
</dbReference>